<dbReference type="SUPFAM" id="SSF46955">
    <property type="entry name" value="Putative DNA-binding domain"/>
    <property type="match status" value="1"/>
</dbReference>
<evidence type="ECO:0000256" key="1">
    <source>
        <dbReference type="ARBA" id="ARBA00022491"/>
    </source>
</evidence>
<dbReference type="SMART" id="SM00422">
    <property type="entry name" value="HTH_MERR"/>
    <property type="match status" value="1"/>
</dbReference>
<gene>
    <name evidence="7" type="ORF">VIBNISOn1_900015</name>
</gene>
<evidence type="ECO:0000256" key="5">
    <source>
        <dbReference type="SAM" id="Coils"/>
    </source>
</evidence>
<proteinExistence type="predicted"/>
<keyword evidence="3" id="KW-0238">DNA-binding</keyword>
<organism evidence="7 8">
    <name type="scientific">Vibrio nigripulchritudo SOn1</name>
    <dbReference type="NCBI Taxonomy" id="1238450"/>
    <lineage>
        <taxon>Bacteria</taxon>
        <taxon>Pseudomonadati</taxon>
        <taxon>Pseudomonadota</taxon>
        <taxon>Gammaproteobacteria</taxon>
        <taxon>Vibrionales</taxon>
        <taxon>Vibrionaceae</taxon>
        <taxon>Vibrio</taxon>
    </lineage>
</organism>
<dbReference type="PROSITE" id="PS50937">
    <property type="entry name" value="HTH_MERR_2"/>
    <property type="match status" value="1"/>
</dbReference>
<keyword evidence="5" id="KW-0175">Coiled coil</keyword>
<dbReference type="InterPro" id="IPR000551">
    <property type="entry name" value="MerR-type_HTH_dom"/>
</dbReference>
<dbReference type="RefSeq" id="WP_022613815.1">
    <property type="nucleotide sequence ID" value="NZ_LK391965.1"/>
</dbReference>
<accession>A0AAV2VYF5</accession>
<name>A0AAV2VYF5_9VIBR</name>
<feature type="domain" description="HTH merR-type" evidence="6">
    <location>
        <begin position="9"/>
        <end position="76"/>
    </location>
</feature>
<evidence type="ECO:0000256" key="2">
    <source>
        <dbReference type="ARBA" id="ARBA00023015"/>
    </source>
</evidence>
<keyword evidence="4" id="KW-0804">Transcription</keyword>
<dbReference type="EMBL" id="CAOF01000187">
    <property type="protein sequence ID" value="CCO49791.1"/>
    <property type="molecule type" value="Genomic_DNA"/>
</dbReference>
<dbReference type="AlphaFoldDB" id="A0AAV2VYF5"/>
<dbReference type="InterPro" id="IPR009061">
    <property type="entry name" value="DNA-bd_dom_put_sf"/>
</dbReference>
<dbReference type="Gene3D" id="1.10.1660.10">
    <property type="match status" value="1"/>
</dbReference>
<dbReference type="PANTHER" id="PTHR30204:SF69">
    <property type="entry name" value="MERR-FAMILY TRANSCRIPTIONAL REGULATOR"/>
    <property type="match status" value="1"/>
</dbReference>
<protein>
    <submittedName>
        <fullName evidence="7">Transcriptional regulator, MerR family</fullName>
    </submittedName>
</protein>
<dbReference type="InterPro" id="IPR047057">
    <property type="entry name" value="MerR_fam"/>
</dbReference>
<evidence type="ECO:0000256" key="4">
    <source>
        <dbReference type="ARBA" id="ARBA00023163"/>
    </source>
</evidence>
<reference evidence="7 8" key="1">
    <citation type="journal article" date="2013" name="ISME J.">
        <title>Comparative genomics of pathogenic lineages of Vibrio nigripulchritudo identifies virulence-associated traits.</title>
        <authorList>
            <person name="Goudenege D."/>
            <person name="Labreuche Y."/>
            <person name="Krin E."/>
            <person name="Ansquer D."/>
            <person name="Mangenot S."/>
            <person name="Calteau A."/>
            <person name="Medigue C."/>
            <person name="Mazel D."/>
            <person name="Polz M.F."/>
            <person name="Le Roux F."/>
        </authorList>
    </citation>
    <scope>NUCLEOTIDE SEQUENCE [LARGE SCALE GENOMIC DNA]</scope>
    <source>
        <strain evidence="7 8">SOn1</strain>
    </source>
</reference>
<dbReference type="Pfam" id="PF13411">
    <property type="entry name" value="MerR_1"/>
    <property type="match status" value="1"/>
</dbReference>
<evidence type="ECO:0000313" key="8">
    <source>
        <dbReference type="Proteomes" id="UP000018211"/>
    </source>
</evidence>
<evidence type="ECO:0000313" key="7">
    <source>
        <dbReference type="EMBL" id="CCO49791.1"/>
    </source>
</evidence>
<feature type="coiled-coil region" evidence="5">
    <location>
        <begin position="86"/>
        <end position="116"/>
    </location>
</feature>
<keyword evidence="1" id="KW-0678">Repressor</keyword>
<dbReference type="Proteomes" id="UP000018211">
    <property type="component" value="Unassembled WGS sequence"/>
</dbReference>
<comment type="caution">
    <text evidence="7">The sequence shown here is derived from an EMBL/GenBank/DDBJ whole genome shotgun (WGS) entry which is preliminary data.</text>
</comment>
<sequence length="128" mass="14848">MSNEVLEVELYIKEASELSGATQRAIRLYESLGLLTVSRSGKYRIYTETNVNLIKMIKEAQTLGIKLSEIVDLKDDKGSFDWHTVRDFLIDKQKDIELQIQQLEEQRDRLVQYRESITICIEGVDSHL</sequence>
<dbReference type="PANTHER" id="PTHR30204">
    <property type="entry name" value="REDOX-CYCLING DRUG-SENSING TRANSCRIPTIONAL ACTIVATOR SOXR"/>
    <property type="match status" value="1"/>
</dbReference>
<evidence type="ECO:0000256" key="3">
    <source>
        <dbReference type="ARBA" id="ARBA00023125"/>
    </source>
</evidence>
<dbReference type="GO" id="GO:0003677">
    <property type="term" value="F:DNA binding"/>
    <property type="evidence" value="ECO:0007669"/>
    <property type="project" value="UniProtKB-KW"/>
</dbReference>
<keyword evidence="2" id="KW-0805">Transcription regulation</keyword>
<evidence type="ECO:0000259" key="6">
    <source>
        <dbReference type="PROSITE" id="PS50937"/>
    </source>
</evidence>
<dbReference type="GO" id="GO:0003700">
    <property type="term" value="F:DNA-binding transcription factor activity"/>
    <property type="evidence" value="ECO:0007669"/>
    <property type="project" value="InterPro"/>
</dbReference>